<dbReference type="InterPro" id="IPR007598">
    <property type="entry name" value="DUF577"/>
</dbReference>
<gene>
    <name evidence="4" type="ordered locus">AALP_Aa2g027400</name>
</gene>
<proteinExistence type="predicted"/>
<feature type="compositionally biased region" description="Acidic residues" evidence="1">
    <location>
        <begin position="395"/>
        <end position="418"/>
    </location>
</feature>
<sequence length="511" mass="59417">MDLVWRLLSFIVEVVSEVVQLDMEEFVVLGLEYLESFLFRDKDFYGYINNQWKFVSSIMYKIREFGSKITEAARRIHRFVRSGNEDPQENEDRGESGNANISDRECFEHLNSLSLLEIVGIFASDGQEEKYKDMVIRRIQLLLSDENRNKAEIDVSVMRKLQPLLVSCLTKGVSESMFKVLGEVVYHVAYEMMHVRDETWIGLRDYLVAQSKTEFQRAVYIFQCLKMPLDEQEFVIPVMESLLPEINTRLNPPSEVLVDNSGWVLAFTGAFCAVIHLIEVEDSAESVKDIAYKMIGSVRELVEKGMEVGLVMRAFRDVESIVKKHLEWFTTNEYKFVKAMARTKNPSFQVDETPQIEEENEEEVNCGDEESNEESGSEEEANEGFGDKEEQVSDKEEEEVERSGSEEEEEEGSDEEGEALESLKMYFSPKYYTKQIKIQSRCFIKEAVEAIDNVLNGNEKLWFYQHPQFKHFFHMHVEKKHKVMGMWMLLLHTAITEKNREAWFIVNGVPI</sequence>
<evidence type="ECO:0000313" key="4">
    <source>
        <dbReference type="EMBL" id="KFK40681.1"/>
    </source>
</evidence>
<feature type="region of interest" description="Disordered" evidence="1">
    <location>
        <begin position="347"/>
        <end position="418"/>
    </location>
</feature>
<organism evidence="4 5">
    <name type="scientific">Arabis alpina</name>
    <name type="common">Alpine rock-cress</name>
    <dbReference type="NCBI Taxonomy" id="50452"/>
    <lineage>
        <taxon>Eukaryota</taxon>
        <taxon>Viridiplantae</taxon>
        <taxon>Streptophyta</taxon>
        <taxon>Embryophyta</taxon>
        <taxon>Tracheophyta</taxon>
        <taxon>Spermatophyta</taxon>
        <taxon>Magnoliopsida</taxon>
        <taxon>eudicotyledons</taxon>
        <taxon>Gunneridae</taxon>
        <taxon>Pentapetalae</taxon>
        <taxon>rosids</taxon>
        <taxon>malvids</taxon>
        <taxon>Brassicales</taxon>
        <taxon>Brassicaceae</taxon>
        <taxon>Arabideae</taxon>
        <taxon>Arabis</taxon>
    </lineage>
</organism>
<evidence type="ECO:0000256" key="2">
    <source>
        <dbReference type="SAM" id="SignalP"/>
    </source>
</evidence>
<name>A0A087HEX9_ARAAL</name>
<feature type="signal peptide" evidence="2">
    <location>
        <begin position="1"/>
        <end position="16"/>
    </location>
</feature>
<accession>A0A087HEX9</accession>
<dbReference type="OrthoDB" id="1064002at2759"/>
<dbReference type="Gramene" id="KFK40681">
    <property type="protein sequence ID" value="KFK40681"/>
    <property type="gene ID" value="AALP_AA2G027400"/>
</dbReference>
<protein>
    <recommendedName>
        <fullName evidence="3">DUF577 domain-containing protein</fullName>
    </recommendedName>
</protein>
<dbReference type="Proteomes" id="UP000029120">
    <property type="component" value="Chromosome 2"/>
</dbReference>
<evidence type="ECO:0000256" key="1">
    <source>
        <dbReference type="SAM" id="MobiDB-lite"/>
    </source>
</evidence>
<feature type="compositionally biased region" description="Acidic residues" evidence="1">
    <location>
        <begin position="354"/>
        <end position="382"/>
    </location>
</feature>
<keyword evidence="2" id="KW-0732">Signal</keyword>
<reference evidence="5" key="1">
    <citation type="journal article" date="2015" name="Nat. Plants">
        <title>Genome expansion of Arabis alpina linked with retrotransposition and reduced symmetric DNA methylation.</title>
        <authorList>
            <person name="Willing E.M."/>
            <person name="Rawat V."/>
            <person name="Mandakova T."/>
            <person name="Maumus F."/>
            <person name="James G.V."/>
            <person name="Nordstroem K.J."/>
            <person name="Becker C."/>
            <person name="Warthmann N."/>
            <person name="Chica C."/>
            <person name="Szarzynska B."/>
            <person name="Zytnicki M."/>
            <person name="Albani M.C."/>
            <person name="Kiefer C."/>
            <person name="Bergonzi S."/>
            <person name="Castaings L."/>
            <person name="Mateos J.L."/>
            <person name="Berns M.C."/>
            <person name="Bujdoso N."/>
            <person name="Piofczyk T."/>
            <person name="de Lorenzo L."/>
            <person name="Barrero-Sicilia C."/>
            <person name="Mateos I."/>
            <person name="Piednoel M."/>
            <person name="Hagmann J."/>
            <person name="Chen-Min-Tao R."/>
            <person name="Iglesias-Fernandez R."/>
            <person name="Schuster S.C."/>
            <person name="Alonso-Blanco C."/>
            <person name="Roudier F."/>
            <person name="Carbonero P."/>
            <person name="Paz-Ares J."/>
            <person name="Davis S.J."/>
            <person name="Pecinka A."/>
            <person name="Quesneville H."/>
            <person name="Colot V."/>
            <person name="Lysak M.A."/>
            <person name="Weigel D."/>
            <person name="Coupland G."/>
            <person name="Schneeberger K."/>
        </authorList>
    </citation>
    <scope>NUCLEOTIDE SEQUENCE [LARGE SCALE GENOMIC DNA]</scope>
    <source>
        <strain evidence="5">cv. Pajares</strain>
    </source>
</reference>
<keyword evidence="5" id="KW-1185">Reference proteome</keyword>
<feature type="domain" description="DUF577" evidence="3">
    <location>
        <begin position="158"/>
        <end position="332"/>
    </location>
</feature>
<feature type="region of interest" description="Disordered" evidence="1">
    <location>
        <begin position="80"/>
        <end position="100"/>
    </location>
</feature>
<dbReference type="AlphaFoldDB" id="A0A087HEX9"/>
<feature type="chain" id="PRO_5001823119" description="DUF577 domain-containing protein" evidence="2">
    <location>
        <begin position="17"/>
        <end position="511"/>
    </location>
</feature>
<dbReference type="EMBL" id="CM002870">
    <property type="protein sequence ID" value="KFK40681.1"/>
    <property type="molecule type" value="Genomic_DNA"/>
</dbReference>
<evidence type="ECO:0000259" key="3">
    <source>
        <dbReference type="Pfam" id="PF04510"/>
    </source>
</evidence>
<evidence type="ECO:0000313" key="5">
    <source>
        <dbReference type="Proteomes" id="UP000029120"/>
    </source>
</evidence>
<feature type="compositionally biased region" description="Basic and acidic residues" evidence="1">
    <location>
        <begin position="385"/>
        <end position="394"/>
    </location>
</feature>
<dbReference type="Pfam" id="PF04510">
    <property type="entry name" value="DUF577"/>
    <property type="match status" value="1"/>
</dbReference>